<dbReference type="InterPro" id="IPR003122">
    <property type="entry name" value="Tar_rcpt_lig-bd"/>
</dbReference>
<keyword evidence="9 11" id="KW-0807">Transducer</keyword>
<evidence type="ECO:0000256" key="8">
    <source>
        <dbReference type="ARBA" id="ARBA00023136"/>
    </source>
</evidence>
<evidence type="ECO:0000256" key="11">
    <source>
        <dbReference type="PROSITE-ProRule" id="PRU00284"/>
    </source>
</evidence>
<feature type="region of interest" description="Disordered" evidence="12">
    <location>
        <begin position="521"/>
        <end position="574"/>
    </location>
</feature>
<dbReference type="Gene3D" id="1.10.287.950">
    <property type="entry name" value="Methyl-accepting chemotaxis protein"/>
    <property type="match status" value="1"/>
</dbReference>
<dbReference type="SUPFAM" id="SSF47170">
    <property type="entry name" value="Aspartate receptor, ligand-binding domain"/>
    <property type="match status" value="1"/>
</dbReference>
<evidence type="ECO:0000259" key="14">
    <source>
        <dbReference type="PROSITE" id="PS50111"/>
    </source>
</evidence>
<dbReference type="PANTHER" id="PTHR43531:SF14">
    <property type="entry name" value="METHYL-ACCEPTING CHEMOTAXIS PROTEIN I-RELATED"/>
    <property type="match status" value="1"/>
</dbReference>
<keyword evidence="4" id="KW-0145">Chemotaxis</keyword>
<dbReference type="InterPro" id="IPR051310">
    <property type="entry name" value="MCP_chemotaxis"/>
</dbReference>
<name>A0ABQ2YE04_9GAMM</name>
<dbReference type="Gene3D" id="1.20.120.30">
    <property type="entry name" value="Aspartate receptor, ligand-binding domain"/>
    <property type="match status" value="1"/>
</dbReference>
<evidence type="ECO:0000313" key="17">
    <source>
        <dbReference type="Proteomes" id="UP000653056"/>
    </source>
</evidence>
<feature type="domain" description="HAMP" evidence="15">
    <location>
        <begin position="216"/>
        <end position="268"/>
    </location>
</feature>
<dbReference type="SUPFAM" id="SSF58104">
    <property type="entry name" value="Methyl-accepting chemotaxis protein (MCP) signaling domain"/>
    <property type="match status" value="1"/>
</dbReference>
<keyword evidence="7 13" id="KW-1133">Transmembrane helix</keyword>
<dbReference type="RefSeq" id="WP_189465716.1">
    <property type="nucleotide sequence ID" value="NZ_BMXS01000001.1"/>
</dbReference>
<dbReference type="CDD" id="cd06225">
    <property type="entry name" value="HAMP"/>
    <property type="match status" value="1"/>
</dbReference>
<comment type="subcellular location">
    <subcellularLocation>
        <location evidence="1">Cell inner membrane</location>
        <topology evidence="1">Multi-pass membrane protein</topology>
    </subcellularLocation>
</comment>
<dbReference type="Pfam" id="PF00672">
    <property type="entry name" value="HAMP"/>
    <property type="match status" value="1"/>
</dbReference>
<dbReference type="CDD" id="cd19407">
    <property type="entry name" value="Tar_Tsr_sensor"/>
    <property type="match status" value="1"/>
</dbReference>
<evidence type="ECO:0000256" key="9">
    <source>
        <dbReference type="ARBA" id="ARBA00023224"/>
    </source>
</evidence>
<dbReference type="Proteomes" id="UP000653056">
    <property type="component" value="Unassembled WGS sequence"/>
</dbReference>
<dbReference type="Pfam" id="PF00015">
    <property type="entry name" value="MCPsignal"/>
    <property type="match status" value="1"/>
</dbReference>
<feature type="compositionally biased region" description="Polar residues" evidence="12">
    <location>
        <begin position="289"/>
        <end position="306"/>
    </location>
</feature>
<accession>A0ABQ2YE04</accession>
<keyword evidence="8 13" id="KW-0472">Membrane</keyword>
<dbReference type="PROSITE" id="PS50111">
    <property type="entry name" value="CHEMOTAXIS_TRANSDUC_2"/>
    <property type="match status" value="1"/>
</dbReference>
<dbReference type="PRINTS" id="PR00260">
    <property type="entry name" value="CHEMTRNSDUCR"/>
</dbReference>
<feature type="region of interest" description="Disordered" evidence="12">
    <location>
        <begin position="287"/>
        <end position="306"/>
    </location>
</feature>
<evidence type="ECO:0000256" key="1">
    <source>
        <dbReference type="ARBA" id="ARBA00004429"/>
    </source>
</evidence>
<gene>
    <name evidence="16" type="primary">cheD</name>
    <name evidence="16" type="ORF">GCM10007160_04400</name>
</gene>
<evidence type="ECO:0000259" key="15">
    <source>
        <dbReference type="PROSITE" id="PS50885"/>
    </source>
</evidence>
<dbReference type="InterPro" id="IPR003660">
    <property type="entry name" value="HAMP_dom"/>
</dbReference>
<keyword evidence="17" id="KW-1185">Reference proteome</keyword>
<proteinExistence type="inferred from homology"/>
<comment type="caution">
    <text evidence="16">The sequence shown here is derived from an EMBL/GenBank/DDBJ whole genome shotgun (WGS) entry which is preliminary data.</text>
</comment>
<feature type="transmembrane region" description="Helical" evidence="13">
    <location>
        <begin position="12"/>
        <end position="35"/>
    </location>
</feature>
<evidence type="ECO:0000256" key="10">
    <source>
        <dbReference type="ARBA" id="ARBA00029447"/>
    </source>
</evidence>
<dbReference type="EMBL" id="BMXS01000001">
    <property type="protein sequence ID" value="GGX80052.1"/>
    <property type="molecule type" value="Genomic_DNA"/>
</dbReference>
<reference evidence="17" key="1">
    <citation type="journal article" date="2019" name="Int. J. Syst. Evol. Microbiol.">
        <title>The Global Catalogue of Microorganisms (GCM) 10K type strain sequencing project: providing services to taxonomists for standard genome sequencing and annotation.</title>
        <authorList>
            <consortium name="The Broad Institute Genomics Platform"/>
            <consortium name="The Broad Institute Genome Sequencing Center for Infectious Disease"/>
            <person name="Wu L."/>
            <person name="Ma J."/>
        </authorList>
    </citation>
    <scope>NUCLEOTIDE SEQUENCE [LARGE SCALE GENOMIC DNA]</scope>
    <source>
        <strain evidence="17">KCTC 22228</strain>
    </source>
</reference>
<feature type="transmembrane region" description="Helical" evidence="13">
    <location>
        <begin position="194"/>
        <end position="214"/>
    </location>
</feature>
<evidence type="ECO:0000256" key="2">
    <source>
        <dbReference type="ARBA" id="ARBA00022475"/>
    </source>
</evidence>
<evidence type="ECO:0000256" key="13">
    <source>
        <dbReference type="SAM" id="Phobius"/>
    </source>
</evidence>
<dbReference type="PROSITE" id="PS51257">
    <property type="entry name" value="PROKAR_LIPOPROTEIN"/>
    <property type="match status" value="1"/>
</dbReference>
<dbReference type="Pfam" id="PF02203">
    <property type="entry name" value="TarH"/>
    <property type="match status" value="1"/>
</dbReference>
<protein>
    <submittedName>
        <fullName evidence="16">Methyl-accepting chemotaxis protein I</fullName>
    </submittedName>
</protein>
<keyword evidence="2" id="KW-1003">Cell membrane</keyword>
<dbReference type="PANTHER" id="PTHR43531">
    <property type="entry name" value="PROTEIN ICFG"/>
    <property type="match status" value="1"/>
</dbReference>
<evidence type="ECO:0000256" key="3">
    <source>
        <dbReference type="ARBA" id="ARBA00022481"/>
    </source>
</evidence>
<dbReference type="CDD" id="cd11386">
    <property type="entry name" value="MCP_signal"/>
    <property type="match status" value="1"/>
</dbReference>
<feature type="domain" description="Methyl-accepting transducer" evidence="14">
    <location>
        <begin position="273"/>
        <end position="502"/>
    </location>
</feature>
<evidence type="ECO:0000256" key="4">
    <source>
        <dbReference type="ARBA" id="ARBA00022500"/>
    </source>
</evidence>
<sequence length="574" mass="61724">MIRLLRNISINAAMISILACFALFIAVIAALGFVAERSAGETIGTLRQINVEQLNEINRADALLNQARVNLEIAANRIMMGQMTKANERVAVAGDELGRAERRFSNFVAVSKSDQGKELAERVQGDFETVLGLVKELHDALDQQDIPRFANLRDALTKPSTNLAASMTDFVQHGFERGESLMKDYKAQTQRFEWIGFGILVLTAIMLVLMYIGLRKIVIRPLTDAVVGLEHIAKADLTQRIQVLGRNEISKLFAAMREMQQGLAKTVGTVRESSGSIHVGTREIASGNADLSSRTEQQAASLEETASSMEQLTATVKQNADNARQASGLANEASNTATRGGEVVERVITTMHGISGSSQKVADITGVIDSIAFQTNILALNASVEAARAGEQGRGFAVVAGEVRNLAGRSAEAAKEIKELIENSVVQVQEGSALVEQAGETMKEVVAAVRRVTDIMDEISAASQEQSDGIEQVSHAVGQMDEVTQQNAALVQEAAAAAASLEEQASRLERAVSVFRLPGGAHPSLSAPADEKSASPALPSRSEAGKKASEPVSDKRQPRPQQREVVTEDDWEEF</sequence>
<evidence type="ECO:0000256" key="5">
    <source>
        <dbReference type="ARBA" id="ARBA00022519"/>
    </source>
</evidence>
<keyword evidence="6 13" id="KW-0812">Transmembrane</keyword>
<dbReference type="PROSITE" id="PS50885">
    <property type="entry name" value="HAMP"/>
    <property type="match status" value="1"/>
</dbReference>
<evidence type="ECO:0000256" key="6">
    <source>
        <dbReference type="ARBA" id="ARBA00022692"/>
    </source>
</evidence>
<dbReference type="InterPro" id="IPR004090">
    <property type="entry name" value="Chemotax_Me-accpt_rcpt"/>
</dbReference>
<comment type="similarity">
    <text evidence="10">Belongs to the methyl-accepting chemotaxis (MCP) protein family.</text>
</comment>
<keyword evidence="5" id="KW-0997">Cell inner membrane</keyword>
<evidence type="ECO:0000256" key="7">
    <source>
        <dbReference type="ARBA" id="ARBA00022989"/>
    </source>
</evidence>
<dbReference type="SMART" id="SM00304">
    <property type="entry name" value="HAMP"/>
    <property type="match status" value="1"/>
</dbReference>
<dbReference type="SMART" id="SM00283">
    <property type="entry name" value="MA"/>
    <property type="match status" value="1"/>
</dbReference>
<organism evidence="16 17">
    <name type="scientific">Litchfieldella qijiaojingensis</name>
    <dbReference type="NCBI Taxonomy" id="980347"/>
    <lineage>
        <taxon>Bacteria</taxon>
        <taxon>Pseudomonadati</taxon>
        <taxon>Pseudomonadota</taxon>
        <taxon>Gammaproteobacteria</taxon>
        <taxon>Oceanospirillales</taxon>
        <taxon>Halomonadaceae</taxon>
        <taxon>Litchfieldella</taxon>
    </lineage>
</organism>
<dbReference type="InterPro" id="IPR035440">
    <property type="entry name" value="4HB_MCP_dom_sf"/>
</dbReference>
<feature type="compositionally biased region" description="Basic and acidic residues" evidence="12">
    <location>
        <begin position="543"/>
        <end position="566"/>
    </location>
</feature>
<evidence type="ECO:0000313" key="16">
    <source>
        <dbReference type="EMBL" id="GGX80052.1"/>
    </source>
</evidence>
<evidence type="ECO:0000256" key="12">
    <source>
        <dbReference type="SAM" id="MobiDB-lite"/>
    </source>
</evidence>
<dbReference type="InterPro" id="IPR004089">
    <property type="entry name" value="MCPsignal_dom"/>
</dbReference>
<keyword evidence="3" id="KW-0488">Methylation</keyword>